<dbReference type="RefSeq" id="WP_111433667.1">
    <property type="nucleotide sequence ID" value="NZ_JACIGG010000002.1"/>
</dbReference>
<dbReference type="PROSITE" id="PS51725">
    <property type="entry name" value="ABM"/>
    <property type="match status" value="1"/>
</dbReference>
<dbReference type="InterPro" id="IPR007138">
    <property type="entry name" value="ABM_dom"/>
</dbReference>
<evidence type="ECO:0000313" key="2">
    <source>
        <dbReference type="EMBL" id="RAI28127.1"/>
    </source>
</evidence>
<dbReference type="InterPro" id="IPR050404">
    <property type="entry name" value="Heme-degrading_MO"/>
</dbReference>
<comment type="caution">
    <text evidence="2">The sequence shown here is derived from an EMBL/GenBank/DDBJ whole genome shotgun (WGS) entry which is preliminary data.</text>
</comment>
<protein>
    <submittedName>
        <fullName evidence="2">Antibiotic biosynthesis monooxygenase</fullName>
    </submittedName>
</protein>
<proteinExistence type="predicted"/>
<keyword evidence="2" id="KW-0560">Oxidoreductase</keyword>
<organism evidence="2 3">
    <name type="scientific">Rhodobium orientis</name>
    <dbReference type="NCBI Taxonomy" id="34017"/>
    <lineage>
        <taxon>Bacteria</taxon>
        <taxon>Pseudomonadati</taxon>
        <taxon>Pseudomonadota</taxon>
        <taxon>Alphaproteobacteria</taxon>
        <taxon>Hyphomicrobiales</taxon>
        <taxon>Rhodobiaceae</taxon>
        <taxon>Rhodobium</taxon>
    </lineage>
</organism>
<dbReference type="Gene3D" id="3.30.70.100">
    <property type="match status" value="1"/>
</dbReference>
<dbReference type="EMBL" id="NPEV01000011">
    <property type="protein sequence ID" value="RAI28127.1"/>
    <property type="molecule type" value="Genomic_DNA"/>
</dbReference>
<evidence type="ECO:0000313" key="3">
    <source>
        <dbReference type="Proteomes" id="UP000249299"/>
    </source>
</evidence>
<name>A0A327JPA2_9HYPH</name>
<dbReference type="Proteomes" id="UP000249299">
    <property type="component" value="Unassembled WGS sequence"/>
</dbReference>
<feature type="domain" description="ABM" evidence="1">
    <location>
        <begin position="2"/>
        <end position="97"/>
    </location>
</feature>
<dbReference type="PANTHER" id="PTHR34474">
    <property type="entry name" value="SIGNAL TRANSDUCTION PROTEIN TRAP"/>
    <property type="match status" value="1"/>
</dbReference>
<evidence type="ECO:0000259" key="1">
    <source>
        <dbReference type="PROSITE" id="PS51725"/>
    </source>
</evidence>
<dbReference type="InterPro" id="IPR011008">
    <property type="entry name" value="Dimeric_a/b-barrel"/>
</dbReference>
<keyword evidence="2" id="KW-0503">Monooxygenase</keyword>
<reference evidence="2 3" key="1">
    <citation type="submission" date="2017-07" db="EMBL/GenBank/DDBJ databases">
        <title>Draft Genome Sequences of Select Purple Nonsulfur Bacteria.</title>
        <authorList>
            <person name="Lasarre B."/>
            <person name="Mckinlay J.B."/>
        </authorList>
    </citation>
    <scope>NUCLEOTIDE SEQUENCE [LARGE SCALE GENOMIC DNA]</scope>
    <source>
        <strain evidence="2 3">DSM 11290</strain>
    </source>
</reference>
<keyword evidence="3" id="KW-1185">Reference proteome</keyword>
<dbReference type="OrthoDB" id="9798115at2"/>
<dbReference type="PANTHER" id="PTHR34474:SF2">
    <property type="entry name" value="SIGNAL TRANSDUCTION PROTEIN TRAP"/>
    <property type="match status" value="1"/>
</dbReference>
<dbReference type="Pfam" id="PF03992">
    <property type="entry name" value="ABM"/>
    <property type="match status" value="1"/>
</dbReference>
<dbReference type="SUPFAM" id="SSF54909">
    <property type="entry name" value="Dimeric alpha+beta barrel"/>
    <property type="match status" value="1"/>
</dbReference>
<dbReference type="AlphaFoldDB" id="A0A327JPA2"/>
<sequence>MFLAMNRFQVIKDKAGDFEAMWLGRDSDLPNNPGFVEFRLLRGPEHEDYILYASHTFWESEADFVTWTKSESFRKAHKNAGKASDPVTIGHPNFESFETLQTIGKSGG</sequence>
<accession>A0A327JPA2</accession>
<gene>
    <name evidence="2" type="ORF">CH339_07190</name>
</gene>
<dbReference type="GO" id="GO:0004497">
    <property type="term" value="F:monooxygenase activity"/>
    <property type="evidence" value="ECO:0007669"/>
    <property type="project" value="UniProtKB-KW"/>
</dbReference>